<comment type="caution">
    <text evidence="2">The sequence shown here is derived from an EMBL/GenBank/DDBJ whole genome shotgun (WGS) entry which is preliminary data.</text>
</comment>
<name>A0A923RK63_9BACI</name>
<dbReference type="InterPro" id="IPR005475">
    <property type="entry name" value="Transketolase-like_Pyr-bd"/>
</dbReference>
<protein>
    <recommendedName>
        <fullName evidence="1">Transketolase-like pyrimidine-binding domain-containing protein</fullName>
    </recommendedName>
</protein>
<organism evidence="2 3">
    <name type="scientific">Ornithinibacillus hominis</name>
    <dbReference type="NCBI Taxonomy" id="2763055"/>
    <lineage>
        <taxon>Bacteria</taxon>
        <taxon>Bacillati</taxon>
        <taxon>Bacillota</taxon>
        <taxon>Bacilli</taxon>
        <taxon>Bacillales</taxon>
        <taxon>Bacillaceae</taxon>
        <taxon>Ornithinibacillus</taxon>
    </lineage>
</organism>
<gene>
    <name evidence="2" type="ORF">H8S33_17570</name>
</gene>
<dbReference type="InterPro" id="IPR033247">
    <property type="entry name" value="Transketolase_fam"/>
</dbReference>
<dbReference type="AlphaFoldDB" id="A0A923RK63"/>
<dbReference type="GO" id="GO:0004802">
    <property type="term" value="F:transketolase activity"/>
    <property type="evidence" value="ECO:0007669"/>
    <property type="project" value="TreeGrafter"/>
</dbReference>
<evidence type="ECO:0000313" key="3">
    <source>
        <dbReference type="Proteomes" id="UP000637359"/>
    </source>
</evidence>
<accession>A0A923RK63</accession>
<dbReference type="SUPFAM" id="SSF52518">
    <property type="entry name" value="Thiamin diphosphate-binding fold (THDP-binding)"/>
    <property type="match status" value="1"/>
</dbReference>
<evidence type="ECO:0000313" key="2">
    <source>
        <dbReference type="EMBL" id="MBC5638586.1"/>
    </source>
</evidence>
<dbReference type="PANTHER" id="PTHR43522:SF2">
    <property type="entry name" value="TRANSKETOLASE 1-RELATED"/>
    <property type="match status" value="1"/>
</dbReference>
<dbReference type="InterPro" id="IPR029061">
    <property type="entry name" value="THDP-binding"/>
</dbReference>
<evidence type="ECO:0000259" key="1">
    <source>
        <dbReference type="Pfam" id="PF02779"/>
    </source>
</evidence>
<dbReference type="GO" id="GO:0006098">
    <property type="term" value="P:pentose-phosphate shunt"/>
    <property type="evidence" value="ECO:0007669"/>
    <property type="project" value="TreeGrafter"/>
</dbReference>
<dbReference type="Proteomes" id="UP000637359">
    <property type="component" value="Unassembled WGS sequence"/>
</dbReference>
<dbReference type="PANTHER" id="PTHR43522">
    <property type="entry name" value="TRANSKETOLASE"/>
    <property type="match status" value="1"/>
</dbReference>
<dbReference type="GO" id="GO:0005829">
    <property type="term" value="C:cytosol"/>
    <property type="evidence" value="ECO:0007669"/>
    <property type="project" value="TreeGrafter"/>
</dbReference>
<feature type="domain" description="Transketolase-like pyrimidine-binding" evidence="1">
    <location>
        <begin position="23"/>
        <end position="75"/>
    </location>
</feature>
<dbReference type="Pfam" id="PF02779">
    <property type="entry name" value="Transket_pyr"/>
    <property type="match status" value="1"/>
</dbReference>
<reference evidence="2" key="1">
    <citation type="submission" date="2020-08" db="EMBL/GenBank/DDBJ databases">
        <title>Genome public.</title>
        <authorList>
            <person name="Liu C."/>
            <person name="Sun Q."/>
        </authorList>
    </citation>
    <scope>NUCLEOTIDE SEQUENCE</scope>
    <source>
        <strain evidence="2">BX22</strain>
    </source>
</reference>
<dbReference type="EMBL" id="JACOOL010000017">
    <property type="protein sequence ID" value="MBC5638586.1"/>
    <property type="molecule type" value="Genomic_DNA"/>
</dbReference>
<proteinExistence type="predicted"/>
<dbReference type="Gene3D" id="3.40.50.970">
    <property type="match status" value="1"/>
</dbReference>
<keyword evidence="3" id="KW-1185">Reference proteome</keyword>
<sequence length="85" mass="9713">MTNSIDGSPKYKSIQNNYKEYLVGEDGPTYESIEQLASKRAMPNVHVIRSAYEIETHAVWKTAIISREPPTVTFFYTHYSLSSHS</sequence>